<protein>
    <submittedName>
        <fullName evidence="2">Uncharacterized protein</fullName>
    </submittedName>
</protein>
<name>A0ABR1TB17_9PEZI</name>
<dbReference type="Proteomes" id="UP001480595">
    <property type="component" value="Unassembled WGS sequence"/>
</dbReference>
<reference evidence="2 3" key="1">
    <citation type="submission" date="2023-01" db="EMBL/GenBank/DDBJ databases">
        <title>Analysis of 21 Apiospora genomes using comparative genomics revels a genus with tremendous synthesis potential of carbohydrate active enzymes and secondary metabolites.</title>
        <authorList>
            <person name="Sorensen T."/>
        </authorList>
    </citation>
    <scope>NUCLEOTIDE SEQUENCE [LARGE SCALE GENOMIC DNA]</scope>
    <source>
        <strain evidence="2 3">CBS 135458</strain>
    </source>
</reference>
<gene>
    <name evidence="2" type="ORF">PG994_013659</name>
</gene>
<dbReference type="EMBL" id="JAQQWL010000013">
    <property type="protein sequence ID" value="KAK8043176.1"/>
    <property type="molecule type" value="Genomic_DNA"/>
</dbReference>
<feature type="compositionally biased region" description="Basic residues" evidence="1">
    <location>
        <begin position="261"/>
        <end position="274"/>
    </location>
</feature>
<proteinExistence type="predicted"/>
<evidence type="ECO:0000313" key="3">
    <source>
        <dbReference type="Proteomes" id="UP001480595"/>
    </source>
</evidence>
<dbReference type="RefSeq" id="XP_066710029.1">
    <property type="nucleotide sequence ID" value="XM_066865068.1"/>
</dbReference>
<accession>A0ABR1TB17</accession>
<evidence type="ECO:0000256" key="1">
    <source>
        <dbReference type="SAM" id="MobiDB-lite"/>
    </source>
</evidence>
<dbReference type="GeneID" id="92098131"/>
<evidence type="ECO:0000313" key="2">
    <source>
        <dbReference type="EMBL" id="KAK8043176.1"/>
    </source>
</evidence>
<feature type="region of interest" description="Disordered" evidence="1">
    <location>
        <begin position="251"/>
        <end position="274"/>
    </location>
</feature>
<organism evidence="2 3">
    <name type="scientific">Apiospora phragmitis</name>
    <dbReference type="NCBI Taxonomy" id="2905665"/>
    <lineage>
        <taxon>Eukaryota</taxon>
        <taxon>Fungi</taxon>
        <taxon>Dikarya</taxon>
        <taxon>Ascomycota</taxon>
        <taxon>Pezizomycotina</taxon>
        <taxon>Sordariomycetes</taxon>
        <taxon>Xylariomycetidae</taxon>
        <taxon>Amphisphaeriales</taxon>
        <taxon>Apiosporaceae</taxon>
        <taxon>Apiospora</taxon>
    </lineage>
</organism>
<sequence length="274" mass="29168">MVGADKSGHRSAARIGPLLYFPTLPVGSHDVHQFLARRRILAVLGPAQIGFAEADHVAVLVLHGHVRENHHHLGLGGKIAISPTALLRRSNTVAQAPGPSSLFLGLLPLRVVALLRQGRPILLLVEQFDGLALRQHQLLEQEGAFGGGGPIAVIAPHSKIAPKNSAQASASAHAASHVLEPVGPQVAVVVGDVQGTARVRREREPAQRHRRRGQVLIEVLHQGGEERAAAVAQQGAVGVAPEPQLERLEVAEEARPAPSAPRRRLGRRQQIHGP</sequence>
<comment type="caution">
    <text evidence="2">The sequence shown here is derived from an EMBL/GenBank/DDBJ whole genome shotgun (WGS) entry which is preliminary data.</text>
</comment>
<keyword evidence="3" id="KW-1185">Reference proteome</keyword>